<feature type="domain" description="HTH lysR-type" evidence="5">
    <location>
        <begin position="1"/>
        <end position="60"/>
    </location>
</feature>
<dbReference type="Proteomes" id="UP000054985">
    <property type="component" value="Unassembled WGS sequence"/>
</dbReference>
<accession>A0A378JX24</accession>
<dbReference type="PANTHER" id="PTHR30126">
    <property type="entry name" value="HTH-TYPE TRANSCRIPTIONAL REGULATOR"/>
    <property type="match status" value="1"/>
</dbReference>
<name>A0A378JX24_9GAMM</name>
<protein>
    <submittedName>
        <fullName evidence="6 7">Transcriptional regulator</fullName>
    </submittedName>
</protein>
<dbReference type="EMBL" id="UGOG01000001">
    <property type="protein sequence ID" value="STX61948.1"/>
    <property type="molecule type" value="Genomic_DNA"/>
</dbReference>
<keyword evidence="8" id="KW-1185">Reference proteome</keyword>
<dbReference type="PRINTS" id="PR00039">
    <property type="entry name" value="HTHLYSR"/>
</dbReference>
<evidence type="ECO:0000313" key="8">
    <source>
        <dbReference type="Proteomes" id="UP000054985"/>
    </source>
</evidence>
<dbReference type="SUPFAM" id="SSF53850">
    <property type="entry name" value="Periplasmic binding protein-like II"/>
    <property type="match status" value="1"/>
</dbReference>
<dbReference type="AlphaFoldDB" id="A0A378JX24"/>
<proteinExistence type="inferred from homology"/>
<comment type="similarity">
    <text evidence="1">Belongs to the LysR transcriptional regulatory family.</text>
</comment>
<evidence type="ECO:0000259" key="5">
    <source>
        <dbReference type="PROSITE" id="PS50931"/>
    </source>
</evidence>
<evidence type="ECO:0000313" key="7">
    <source>
        <dbReference type="EMBL" id="STX61948.1"/>
    </source>
</evidence>
<evidence type="ECO:0000256" key="4">
    <source>
        <dbReference type="ARBA" id="ARBA00023163"/>
    </source>
</evidence>
<dbReference type="Proteomes" id="UP000254040">
    <property type="component" value="Unassembled WGS sequence"/>
</dbReference>
<dbReference type="EMBL" id="LNYN01000014">
    <property type="protein sequence ID" value="KTD35342.1"/>
    <property type="molecule type" value="Genomic_DNA"/>
</dbReference>
<dbReference type="SUPFAM" id="SSF46785">
    <property type="entry name" value="Winged helix' DNA-binding domain"/>
    <property type="match status" value="1"/>
</dbReference>
<dbReference type="Gene3D" id="1.10.10.10">
    <property type="entry name" value="Winged helix-like DNA-binding domain superfamily/Winged helix DNA-binding domain"/>
    <property type="match status" value="1"/>
</dbReference>
<organism evidence="7 9">
    <name type="scientific">Legionella moravica</name>
    <dbReference type="NCBI Taxonomy" id="39962"/>
    <lineage>
        <taxon>Bacteria</taxon>
        <taxon>Pseudomonadati</taxon>
        <taxon>Pseudomonadota</taxon>
        <taxon>Gammaproteobacteria</taxon>
        <taxon>Legionellales</taxon>
        <taxon>Legionellaceae</taxon>
        <taxon>Legionella</taxon>
    </lineage>
</organism>
<dbReference type="GO" id="GO:0003700">
    <property type="term" value="F:DNA-binding transcription factor activity"/>
    <property type="evidence" value="ECO:0007669"/>
    <property type="project" value="InterPro"/>
</dbReference>
<dbReference type="GO" id="GO:0000976">
    <property type="term" value="F:transcription cis-regulatory region binding"/>
    <property type="evidence" value="ECO:0007669"/>
    <property type="project" value="TreeGrafter"/>
</dbReference>
<dbReference type="Pfam" id="PF03466">
    <property type="entry name" value="LysR_substrate"/>
    <property type="match status" value="1"/>
</dbReference>
<dbReference type="STRING" id="39962.Lmor_0789"/>
<keyword evidence="3" id="KW-0238">DNA-binding</keyword>
<dbReference type="PROSITE" id="PS50931">
    <property type="entry name" value="HTH_LYSR"/>
    <property type="match status" value="1"/>
</dbReference>
<dbReference type="InterPro" id="IPR036388">
    <property type="entry name" value="WH-like_DNA-bd_sf"/>
</dbReference>
<dbReference type="Gene3D" id="3.40.190.10">
    <property type="entry name" value="Periplasmic binding protein-like II"/>
    <property type="match status" value="1"/>
</dbReference>
<sequence length="285" mass="32284">MKLSSRQLKAFAVTAQTLNFSKAALQLHITQSALSQRIQKLEDRLKNALFIRGAGGIKLTNIGEHLLRYCTTQAKLEEEFLIHTGLSDYQKLVGTIRIAGFSTIMESLVIPELVELLQKAPQLNLELHSMELRELMPALEEGKVDFIITQAQVPRPEIDYELLGYELNVLITSATQSCPDDVFLDHDYEDTMTSNFWRMQHSGPESWRTFYLDNIHMILAGVKMGLGKAIVPIHLIQKDAAYLIMDEFNPYPTPVYLASFKGNAQTLLHQSLKKYLSCISKKLSK</sequence>
<evidence type="ECO:0000313" key="6">
    <source>
        <dbReference type="EMBL" id="KTD35342.1"/>
    </source>
</evidence>
<dbReference type="InterPro" id="IPR000847">
    <property type="entry name" value="LysR_HTH_N"/>
</dbReference>
<reference evidence="6 8" key="1">
    <citation type="submission" date="2015-11" db="EMBL/GenBank/DDBJ databases">
        <title>Genomic analysis of 38 Legionella species identifies large and diverse effector repertoires.</title>
        <authorList>
            <person name="Burstein D."/>
            <person name="Amaro F."/>
            <person name="Zusman T."/>
            <person name="Lifshitz Z."/>
            <person name="Cohen O."/>
            <person name="Gilbert J.A."/>
            <person name="Pupko T."/>
            <person name="Shuman H.A."/>
            <person name="Segal G."/>
        </authorList>
    </citation>
    <scope>NUCLEOTIDE SEQUENCE [LARGE SCALE GENOMIC DNA]</scope>
    <source>
        <strain evidence="6 8">ATCC 43877</strain>
    </source>
</reference>
<dbReference type="CDD" id="cd05466">
    <property type="entry name" value="PBP2_LTTR_substrate"/>
    <property type="match status" value="1"/>
</dbReference>
<dbReference type="PANTHER" id="PTHR30126:SF40">
    <property type="entry name" value="HTH-TYPE TRANSCRIPTIONAL REGULATOR GLTR"/>
    <property type="match status" value="1"/>
</dbReference>
<evidence type="ECO:0000256" key="3">
    <source>
        <dbReference type="ARBA" id="ARBA00023125"/>
    </source>
</evidence>
<dbReference type="RefSeq" id="WP_028384098.1">
    <property type="nucleotide sequence ID" value="NZ_CAAAJG010000002.1"/>
</dbReference>
<dbReference type="InterPro" id="IPR036390">
    <property type="entry name" value="WH_DNA-bd_sf"/>
</dbReference>
<keyword evidence="4" id="KW-0804">Transcription</keyword>
<reference evidence="7 9" key="2">
    <citation type="submission" date="2018-06" db="EMBL/GenBank/DDBJ databases">
        <authorList>
            <consortium name="Pathogen Informatics"/>
            <person name="Doyle S."/>
        </authorList>
    </citation>
    <scope>NUCLEOTIDE SEQUENCE [LARGE SCALE GENOMIC DNA]</scope>
    <source>
        <strain evidence="7 9">NCTC12239</strain>
    </source>
</reference>
<dbReference type="OrthoDB" id="8850588at2"/>
<evidence type="ECO:0000256" key="1">
    <source>
        <dbReference type="ARBA" id="ARBA00009437"/>
    </source>
</evidence>
<dbReference type="Pfam" id="PF00126">
    <property type="entry name" value="HTH_1"/>
    <property type="match status" value="1"/>
</dbReference>
<dbReference type="InterPro" id="IPR005119">
    <property type="entry name" value="LysR_subst-bd"/>
</dbReference>
<keyword evidence="2" id="KW-0805">Transcription regulation</keyword>
<evidence type="ECO:0000256" key="2">
    <source>
        <dbReference type="ARBA" id="ARBA00023015"/>
    </source>
</evidence>
<gene>
    <name evidence="7" type="primary">lysR</name>
    <name evidence="6" type="ORF">Lmor_0789</name>
    <name evidence="7" type="ORF">NCTC12239_00866</name>
</gene>
<evidence type="ECO:0000313" key="9">
    <source>
        <dbReference type="Proteomes" id="UP000254040"/>
    </source>
</evidence>